<keyword evidence="2 6" id="KW-0812">Transmembrane</keyword>
<feature type="region of interest" description="Disordered" evidence="5">
    <location>
        <begin position="432"/>
        <end position="451"/>
    </location>
</feature>
<feature type="compositionally biased region" description="Polar residues" evidence="5">
    <location>
        <begin position="10"/>
        <end position="28"/>
    </location>
</feature>
<dbReference type="InterPro" id="IPR007271">
    <property type="entry name" value="Nuc_sug_transpt"/>
</dbReference>
<dbReference type="EMBL" id="CAVNYO010000082">
    <property type="protein sequence ID" value="CAK5265204.1"/>
    <property type="molecule type" value="Genomic_DNA"/>
</dbReference>
<keyword evidence="4 6" id="KW-0472">Membrane</keyword>
<dbReference type="Pfam" id="PF04142">
    <property type="entry name" value="Nuc_sug_transp"/>
    <property type="match status" value="1"/>
</dbReference>
<dbReference type="AlphaFoldDB" id="A0AAD2GZD1"/>
<evidence type="ECO:0000256" key="4">
    <source>
        <dbReference type="ARBA" id="ARBA00023136"/>
    </source>
</evidence>
<dbReference type="GO" id="GO:0000139">
    <property type="term" value="C:Golgi membrane"/>
    <property type="evidence" value="ECO:0007669"/>
    <property type="project" value="InterPro"/>
</dbReference>
<keyword evidence="3 6" id="KW-1133">Transmembrane helix</keyword>
<evidence type="ECO:0000256" key="1">
    <source>
        <dbReference type="ARBA" id="ARBA00004141"/>
    </source>
</evidence>
<comment type="caution">
    <text evidence="7">The sequence shown here is derived from an EMBL/GenBank/DDBJ whole genome shotgun (WGS) entry which is preliminary data.</text>
</comment>
<feature type="transmembrane region" description="Helical" evidence="6">
    <location>
        <begin position="339"/>
        <end position="360"/>
    </location>
</feature>
<comment type="subcellular location">
    <subcellularLocation>
        <location evidence="1">Membrane</location>
        <topology evidence="1">Multi-pass membrane protein</topology>
    </subcellularLocation>
</comment>
<dbReference type="NCBIfam" id="TIGR00803">
    <property type="entry name" value="nst"/>
    <property type="match status" value="1"/>
</dbReference>
<sequence length="554" mass="60135">MHHRPPPTVRPSSSLSSYIPKQSRTPSPRMTPLLPSAAMNYPKVVVPANESASTSQESSPTFCGMPLKYLSLFALAIQNAALSITMHYSRVSTPPSQSYSPEAAVFLNELIKGLISFCIGLAVLPQVAERPWRRMTFSAVVRELPWPWTAPFWQLWGEILSPDSWKLLIPAILYVAQNLLQFVAISNLPVATFQVTYQMKILTTAAFSVALLRRTLSPTKWLSLFFLAFGVGIVQIQTATSGHVTPKNGPVGSAHDSAPLHIHIMSPLKGFAAVTVACVTSGLAGVYFEMVLKNSRSTLWVRNVQLSLASLPFAFFMLLYKTPWSFGFMHGAFRNFGGWAWATVSVQVAGGLVTAVVIKYSDNIMKGFATSLSIVFSFLASVVLFDFRITPSFVIGASTVLCATWMYNQPPGKEPLAIVTLTGGSISDVTTKISGKSTPFPGTPIDDRDPIIGQFPSEKKKLFGRASMSDLLGRSSTTDLRNSLTVNNGSLNPSPWGSMEDIHRYRSSPYGSPYPSRSVSPVPPPPRRTEGSPRVSLTVSEDGEGNESSASSSA</sequence>
<evidence type="ECO:0000256" key="2">
    <source>
        <dbReference type="ARBA" id="ARBA00022692"/>
    </source>
</evidence>
<feature type="transmembrane region" description="Helical" evidence="6">
    <location>
        <begin position="110"/>
        <end position="128"/>
    </location>
</feature>
<feature type="transmembrane region" description="Helical" evidence="6">
    <location>
        <begin position="264"/>
        <end position="288"/>
    </location>
</feature>
<proteinExistence type="predicted"/>
<accession>A0AAD2GZD1</accession>
<dbReference type="GO" id="GO:0015165">
    <property type="term" value="F:pyrimidine nucleotide-sugar transmembrane transporter activity"/>
    <property type="evidence" value="ECO:0007669"/>
    <property type="project" value="InterPro"/>
</dbReference>
<dbReference type="Proteomes" id="UP001295794">
    <property type="component" value="Unassembled WGS sequence"/>
</dbReference>
<feature type="transmembrane region" description="Helical" evidence="6">
    <location>
        <begin position="224"/>
        <end position="244"/>
    </location>
</feature>
<gene>
    <name evidence="7" type="ORF">MYCIT1_LOCUS5988</name>
</gene>
<dbReference type="PANTHER" id="PTHR10231">
    <property type="entry name" value="NUCLEOTIDE-SUGAR TRANSMEMBRANE TRANSPORTER"/>
    <property type="match status" value="1"/>
</dbReference>
<evidence type="ECO:0000313" key="7">
    <source>
        <dbReference type="EMBL" id="CAK5265204.1"/>
    </source>
</evidence>
<dbReference type="SUPFAM" id="SSF103481">
    <property type="entry name" value="Multidrug resistance efflux transporter EmrE"/>
    <property type="match status" value="1"/>
</dbReference>
<feature type="transmembrane region" description="Helical" evidence="6">
    <location>
        <begin position="367"/>
        <end position="385"/>
    </location>
</feature>
<reference evidence="7" key="1">
    <citation type="submission" date="2023-11" db="EMBL/GenBank/DDBJ databases">
        <authorList>
            <person name="De Vega J J."/>
            <person name="De Vega J J."/>
        </authorList>
    </citation>
    <scope>NUCLEOTIDE SEQUENCE</scope>
</reference>
<feature type="compositionally biased region" description="Polar residues" evidence="5">
    <location>
        <begin position="480"/>
        <end position="495"/>
    </location>
</feature>
<evidence type="ECO:0000256" key="3">
    <source>
        <dbReference type="ARBA" id="ARBA00022989"/>
    </source>
</evidence>
<feature type="transmembrane region" description="Helical" evidence="6">
    <location>
        <begin position="300"/>
        <end position="319"/>
    </location>
</feature>
<feature type="transmembrane region" description="Helical" evidence="6">
    <location>
        <begin position="69"/>
        <end position="90"/>
    </location>
</feature>
<feature type="compositionally biased region" description="Low complexity" evidence="5">
    <location>
        <begin position="507"/>
        <end position="520"/>
    </location>
</feature>
<evidence type="ECO:0000313" key="8">
    <source>
        <dbReference type="Proteomes" id="UP001295794"/>
    </source>
</evidence>
<evidence type="ECO:0000256" key="6">
    <source>
        <dbReference type="SAM" id="Phobius"/>
    </source>
</evidence>
<feature type="region of interest" description="Disordered" evidence="5">
    <location>
        <begin position="480"/>
        <end position="554"/>
    </location>
</feature>
<protein>
    <recommendedName>
        <fullName evidence="9">UDP-galactose transporter</fullName>
    </recommendedName>
</protein>
<evidence type="ECO:0008006" key="9">
    <source>
        <dbReference type="Google" id="ProtNLM"/>
    </source>
</evidence>
<dbReference type="InterPro" id="IPR037185">
    <property type="entry name" value="EmrE-like"/>
</dbReference>
<name>A0AAD2GZD1_9AGAR</name>
<evidence type="ECO:0000256" key="5">
    <source>
        <dbReference type="SAM" id="MobiDB-lite"/>
    </source>
</evidence>
<keyword evidence="8" id="KW-1185">Reference proteome</keyword>
<feature type="region of interest" description="Disordered" evidence="5">
    <location>
        <begin position="1"/>
        <end position="32"/>
    </location>
</feature>
<organism evidence="7 8">
    <name type="scientific">Mycena citricolor</name>
    <dbReference type="NCBI Taxonomy" id="2018698"/>
    <lineage>
        <taxon>Eukaryota</taxon>
        <taxon>Fungi</taxon>
        <taxon>Dikarya</taxon>
        <taxon>Basidiomycota</taxon>
        <taxon>Agaricomycotina</taxon>
        <taxon>Agaricomycetes</taxon>
        <taxon>Agaricomycetidae</taxon>
        <taxon>Agaricales</taxon>
        <taxon>Marasmiineae</taxon>
        <taxon>Mycenaceae</taxon>
        <taxon>Mycena</taxon>
    </lineage>
</organism>